<dbReference type="InterPro" id="IPR010173">
    <property type="entry name" value="CRISPR-assoc_Csm5"/>
</dbReference>
<dbReference type="PANTHER" id="PTHR38007">
    <property type="entry name" value="CRISPR SYSTEM CMS PROTEIN CSM5"/>
    <property type="match status" value="1"/>
</dbReference>
<dbReference type="KEGG" id="fno:Fnod_1392"/>
<protein>
    <recommendedName>
        <fullName evidence="3">CRISPR system Cms protein Csm5</fullName>
    </recommendedName>
    <alternativeName>
        <fullName evidence="6">CRISPR type III A-associated protein Csm5</fullName>
    </alternativeName>
</protein>
<comment type="similarity">
    <text evidence="2">Belongs to the CRISPR-associated Csm5 family.</text>
</comment>
<evidence type="ECO:0000259" key="7">
    <source>
        <dbReference type="Pfam" id="PF03787"/>
    </source>
</evidence>
<evidence type="ECO:0000256" key="1">
    <source>
        <dbReference type="ARBA" id="ARBA00003088"/>
    </source>
</evidence>
<dbReference type="InterPro" id="IPR005537">
    <property type="entry name" value="RAMP_III_fam"/>
</dbReference>
<feature type="domain" description="CRISPR type III-associated protein" evidence="7">
    <location>
        <begin position="5"/>
        <end position="320"/>
    </location>
</feature>
<evidence type="ECO:0000256" key="3">
    <source>
        <dbReference type="ARBA" id="ARBA00016113"/>
    </source>
</evidence>
<dbReference type="EMBL" id="CP000771">
    <property type="protein sequence ID" value="ABS61238.1"/>
    <property type="molecule type" value="Genomic_DNA"/>
</dbReference>
<dbReference type="GO" id="GO:0051607">
    <property type="term" value="P:defense response to virus"/>
    <property type="evidence" value="ECO:0007669"/>
    <property type="project" value="UniProtKB-KW"/>
</dbReference>
<reference evidence="8 9" key="1">
    <citation type="submission" date="2007-07" db="EMBL/GenBank/DDBJ databases">
        <title>Complete sequence of Fervidobacterium nodosum Rt17-B1.</title>
        <authorList>
            <consortium name="US DOE Joint Genome Institute"/>
            <person name="Copeland A."/>
            <person name="Lucas S."/>
            <person name="Lapidus A."/>
            <person name="Barry K."/>
            <person name="Glavina del Rio T."/>
            <person name="Dalin E."/>
            <person name="Tice H."/>
            <person name="Pitluck S."/>
            <person name="Saunders E."/>
            <person name="Brettin T."/>
            <person name="Bruce D."/>
            <person name="Detter J.C."/>
            <person name="Han C."/>
            <person name="Schmutz J."/>
            <person name="Larimer F."/>
            <person name="Land M."/>
            <person name="Hauser L."/>
            <person name="Kyrpides N."/>
            <person name="Mikhailova N."/>
            <person name="Nelson K."/>
            <person name="Gogarten J.P."/>
            <person name="Noll K."/>
            <person name="Richardson P."/>
        </authorList>
    </citation>
    <scope>NUCLEOTIDE SEQUENCE [LARGE SCALE GENOMIC DNA]</scope>
    <source>
        <strain evidence="9">ATCC 35602 / DSM 5306 / Rt17-B1</strain>
    </source>
</reference>
<dbReference type="Pfam" id="PF03787">
    <property type="entry name" value="RAMPs"/>
    <property type="match status" value="1"/>
</dbReference>
<evidence type="ECO:0000256" key="2">
    <source>
        <dbReference type="ARBA" id="ARBA00006680"/>
    </source>
</evidence>
<evidence type="ECO:0000313" key="8">
    <source>
        <dbReference type="EMBL" id="ABS61238.1"/>
    </source>
</evidence>
<dbReference type="STRING" id="381764.Fnod_1392"/>
<evidence type="ECO:0000313" key="9">
    <source>
        <dbReference type="Proteomes" id="UP000002415"/>
    </source>
</evidence>
<gene>
    <name evidence="8" type="ordered locus">Fnod_1392</name>
</gene>
<dbReference type="GO" id="GO:0003723">
    <property type="term" value="F:RNA binding"/>
    <property type="evidence" value="ECO:0007669"/>
    <property type="project" value="UniProtKB-KW"/>
</dbReference>
<evidence type="ECO:0000256" key="6">
    <source>
        <dbReference type="ARBA" id="ARBA00031720"/>
    </source>
</evidence>
<dbReference type="AlphaFoldDB" id="A7HMV5"/>
<dbReference type="OrthoDB" id="24360at2"/>
<keyword evidence="5" id="KW-0051">Antiviral defense</keyword>
<name>A7HMV5_FERNB</name>
<keyword evidence="9" id="KW-1185">Reference proteome</keyword>
<proteinExistence type="inferred from homology"/>
<comment type="function">
    <text evidence="1">This subunit might be involved in maturation of a crRNA intermediate to its mature form.</text>
</comment>
<organism evidence="8 9">
    <name type="scientific">Fervidobacterium nodosum (strain ATCC 35602 / DSM 5306 / Rt17-B1)</name>
    <dbReference type="NCBI Taxonomy" id="381764"/>
    <lineage>
        <taxon>Bacteria</taxon>
        <taxon>Thermotogati</taxon>
        <taxon>Thermotogota</taxon>
        <taxon>Thermotogae</taxon>
        <taxon>Thermotogales</taxon>
        <taxon>Fervidobacteriaceae</taxon>
        <taxon>Fervidobacterium</taxon>
    </lineage>
</organism>
<dbReference type="eggNOG" id="COG1332">
    <property type="taxonomic scope" value="Bacteria"/>
</dbReference>
<evidence type="ECO:0000256" key="5">
    <source>
        <dbReference type="ARBA" id="ARBA00023118"/>
    </source>
</evidence>
<reference evidence="8 9" key="2">
    <citation type="journal article" date="2009" name="Proc. Natl. Acad. Sci. U.S.A.">
        <title>On the chimeric nature, thermophilic origin, and phylogenetic placement of the Thermotogales.</title>
        <authorList>
            <person name="Zhaxybayeva O."/>
            <person name="Swithers K.S."/>
            <person name="Lapierre P."/>
            <person name="Fournier G.P."/>
            <person name="Bickhart D.M."/>
            <person name="DeBoy R.T."/>
            <person name="Nelson K.E."/>
            <person name="Nesbo C.L."/>
            <person name="Doolittle W.F."/>
            <person name="Gogarten J.P."/>
            <person name="Noll K.M."/>
        </authorList>
    </citation>
    <scope>NUCLEOTIDE SEQUENCE [LARGE SCALE GENOMIC DNA]</scope>
    <source>
        <strain evidence="9">ATCC 35602 / DSM 5306 / Rt17-B1</strain>
    </source>
</reference>
<dbReference type="NCBIfam" id="TIGR01899">
    <property type="entry name" value="cas_TM1807_csm5"/>
    <property type="match status" value="1"/>
</dbReference>
<dbReference type="PANTHER" id="PTHR38007:SF1">
    <property type="entry name" value="CRISPR SYSTEM CMS PROTEIN CSM5"/>
    <property type="match status" value="1"/>
</dbReference>
<dbReference type="RefSeq" id="WP_011994545.1">
    <property type="nucleotide sequence ID" value="NC_009718.1"/>
</dbReference>
<dbReference type="HOGENOM" id="CLU_036878_3_0_0"/>
<evidence type="ECO:0000256" key="4">
    <source>
        <dbReference type="ARBA" id="ARBA00022884"/>
    </source>
</evidence>
<dbReference type="Proteomes" id="UP000002415">
    <property type="component" value="Chromosome"/>
</dbReference>
<accession>A7HMV5</accession>
<sequence>MRLRIEPVSPVYIGSGEKIGKFEMLIRGDKTYVLDFDKLMSKNNFVEYFVANIDIILEPSKKDIALEKIFKALKMNVEDYTKFVFQTIMDEESAKTLQISKFIHSANRRYIPGTSIKGALRTMLIKATSLREKMTRKFGDNNSVNDIRKNAIESELVGFPQQSIFKFLRVSDSTFIDSRYINVKKVEIIHLSNVRAQIPQFIEAWLPENNTDGQSNSVEVTVEFKNDLYRLALEKRNISRICAIPELAAILTQKDKFIAAMKKANNEVIRIEKEKISKLKDFSDQNRQQIKKVLQTFYDDIEAQNEQLQDSFFLRLGGHTGFYSKTIFEKPLSGELVRFLGRFGYRNLNMNEFPITTKIVWLSPSPNEVKPLGWVKVTVLD</sequence>
<keyword evidence="4" id="KW-0694">RNA-binding</keyword>